<evidence type="ECO:0000313" key="1">
    <source>
        <dbReference type="EMBL" id="SPP91871.1"/>
    </source>
</evidence>
<sequence>MPRSNRGVAASFTSPEGRGRIASLDAMRVSGYAHAWERRPLTRAFGATSPRWGEVRDAARPSPRTACDRW</sequence>
<proteinExistence type="predicted"/>
<dbReference type="EMBL" id="LS398110">
    <property type="protein sequence ID" value="SPP91871.1"/>
    <property type="molecule type" value="Genomic_DNA"/>
</dbReference>
<evidence type="ECO:0000313" key="2">
    <source>
        <dbReference type="Proteomes" id="UP000246085"/>
    </source>
</evidence>
<name>A0A2U3PRS7_9BRAD</name>
<reference evidence="1 2" key="1">
    <citation type="submission" date="2018-03" db="EMBL/GenBank/DDBJ databases">
        <authorList>
            <person name="Gully D."/>
        </authorList>
    </citation>
    <scope>NUCLEOTIDE SEQUENCE [LARGE SCALE GENOMIC DNA]</scope>
    <source>
        <strain evidence="1">ORS3257</strain>
    </source>
</reference>
<dbReference type="Proteomes" id="UP000246085">
    <property type="component" value="Chromosome BRAD3257"/>
</dbReference>
<organism evidence="1 2">
    <name type="scientific">Bradyrhizobium vignae</name>
    <dbReference type="NCBI Taxonomy" id="1549949"/>
    <lineage>
        <taxon>Bacteria</taxon>
        <taxon>Pseudomonadati</taxon>
        <taxon>Pseudomonadota</taxon>
        <taxon>Alphaproteobacteria</taxon>
        <taxon>Hyphomicrobiales</taxon>
        <taxon>Nitrobacteraceae</taxon>
        <taxon>Bradyrhizobium</taxon>
    </lineage>
</organism>
<dbReference type="KEGG" id="bvz:BRAD3257_0713"/>
<dbReference type="AlphaFoldDB" id="A0A2U3PRS7"/>
<accession>A0A2U3PRS7</accession>
<protein>
    <submittedName>
        <fullName evidence="1">Uncharacterized protein</fullName>
    </submittedName>
</protein>
<gene>
    <name evidence="1" type="ORF">BRAD3257_0713</name>
</gene>